<name>A0A3P7J1G0_STRVU</name>
<dbReference type="InterPro" id="IPR011989">
    <property type="entry name" value="ARM-like"/>
</dbReference>
<dbReference type="EMBL" id="UYYB01103566">
    <property type="protein sequence ID" value="VDM78991.1"/>
    <property type="molecule type" value="Genomic_DNA"/>
</dbReference>
<evidence type="ECO:0000256" key="1">
    <source>
        <dbReference type="ARBA" id="ARBA00022737"/>
    </source>
</evidence>
<evidence type="ECO:0000313" key="2">
    <source>
        <dbReference type="EMBL" id="VDM78991.1"/>
    </source>
</evidence>
<dbReference type="Gene3D" id="1.25.10.10">
    <property type="entry name" value="Leucine-rich Repeat Variant"/>
    <property type="match status" value="2"/>
</dbReference>
<dbReference type="Pfam" id="PF02985">
    <property type="entry name" value="HEAT"/>
    <property type="match status" value="1"/>
</dbReference>
<sequence length="177" mass="19836">MMTCMDLFQNVNPKAVVGVLCVYLEHRNSRVREEVLNILTSALMIISASRMNFSAIVNVLVPLLCDPKRRVLNILTSALMIISASRMNFSAIVNVLVPLLCDPKRRVRLAAFEQLSVVAYLMNGKLDILLRAVRDMETRSSLTGLSAAVMARLRRQTLPRIRYDGLIEYSTPPVTDS</sequence>
<gene>
    <name evidence="2" type="ORF">SVUK_LOCUS13989</name>
</gene>
<keyword evidence="3" id="KW-1185">Reference proteome</keyword>
<proteinExistence type="predicted"/>
<feature type="non-terminal residue" evidence="2">
    <location>
        <position position="177"/>
    </location>
</feature>
<dbReference type="SUPFAM" id="SSF48371">
    <property type="entry name" value="ARM repeat"/>
    <property type="match status" value="1"/>
</dbReference>
<protein>
    <submittedName>
        <fullName evidence="2">Uncharacterized protein</fullName>
    </submittedName>
</protein>
<organism evidence="2 3">
    <name type="scientific">Strongylus vulgaris</name>
    <name type="common">Blood worm</name>
    <dbReference type="NCBI Taxonomy" id="40348"/>
    <lineage>
        <taxon>Eukaryota</taxon>
        <taxon>Metazoa</taxon>
        <taxon>Ecdysozoa</taxon>
        <taxon>Nematoda</taxon>
        <taxon>Chromadorea</taxon>
        <taxon>Rhabditida</taxon>
        <taxon>Rhabditina</taxon>
        <taxon>Rhabditomorpha</taxon>
        <taxon>Strongyloidea</taxon>
        <taxon>Strongylidae</taxon>
        <taxon>Strongylus</taxon>
    </lineage>
</organism>
<dbReference type="OrthoDB" id="63891at2759"/>
<dbReference type="InterPro" id="IPR000357">
    <property type="entry name" value="HEAT"/>
</dbReference>
<dbReference type="Proteomes" id="UP000270094">
    <property type="component" value="Unassembled WGS sequence"/>
</dbReference>
<dbReference type="AlphaFoldDB" id="A0A3P7J1G0"/>
<accession>A0A3P7J1G0</accession>
<evidence type="ECO:0000313" key="3">
    <source>
        <dbReference type="Proteomes" id="UP000270094"/>
    </source>
</evidence>
<reference evidence="2 3" key="1">
    <citation type="submission" date="2018-11" db="EMBL/GenBank/DDBJ databases">
        <authorList>
            <consortium name="Pathogen Informatics"/>
        </authorList>
    </citation>
    <scope>NUCLEOTIDE SEQUENCE [LARGE SCALE GENOMIC DNA]</scope>
</reference>
<keyword evidence="1" id="KW-0677">Repeat</keyword>
<dbReference type="InterPro" id="IPR016024">
    <property type="entry name" value="ARM-type_fold"/>
</dbReference>